<dbReference type="PANTHER" id="PTHR43877:SF2">
    <property type="entry name" value="AMINOALKYLPHOSPHONATE N-ACETYLTRANSFERASE-RELATED"/>
    <property type="match status" value="1"/>
</dbReference>
<dbReference type="Proteomes" id="UP000234789">
    <property type="component" value="Unassembled WGS sequence"/>
</dbReference>
<feature type="domain" description="N-acetyltransferase" evidence="3">
    <location>
        <begin position="2"/>
        <end position="156"/>
    </location>
</feature>
<dbReference type="SUPFAM" id="SSF55729">
    <property type="entry name" value="Acyl-CoA N-acyltransferases (Nat)"/>
    <property type="match status" value="1"/>
</dbReference>
<dbReference type="Pfam" id="PF00583">
    <property type="entry name" value="Acetyltransf_1"/>
    <property type="match status" value="1"/>
</dbReference>
<dbReference type="AlphaFoldDB" id="A0A2N5N430"/>
<evidence type="ECO:0000313" key="5">
    <source>
        <dbReference type="Proteomes" id="UP000234789"/>
    </source>
</evidence>
<accession>A0A2N5N430</accession>
<dbReference type="OrthoDB" id="9792929at2"/>
<dbReference type="EMBL" id="NFEZ01000004">
    <property type="protein sequence ID" value="PLT45106.1"/>
    <property type="molecule type" value="Genomic_DNA"/>
</dbReference>
<comment type="caution">
    <text evidence="4">The sequence shown here is derived from an EMBL/GenBank/DDBJ whole genome shotgun (WGS) entry which is preliminary data.</text>
</comment>
<keyword evidence="5" id="KW-1185">Reference proteome</keyword>
<dbReference type="Gene3D" id="3.40.630.30">
    <property type="match status" value="1"/>
</dbReference>
<dbReference type="InterPro" id="IPR000182">
    <property type="entry name" value="GNAT_dom"/>
</dbReference>
<sequence length="171" mass="18933">MIEITRAGAGQAKELAPLFHRYRVFYGHPDQETELALAEAFLDDRLRRGESAVFAALADGAAVGFMQLYPVFSSISLKRAWILNDLFVDPDWRGRGVARRLLREAERLGMETGAAYIQLSTAHGNAAARSLYESEGYEEERQFAVYERIIGKQPLDPPAGRDGAAAKEDGT</sequence>
<gene>
    <name evidence="4" type="ORF">B8V81_3537</name>
</gene>
<dbReference type="InterPro" id="IPR016181">
    <property type="entry name" value="Acyl_CoA_acyltransferase"/>
</dbReference>
<keyword evidence="2" id="KW-0012">Acyltransferase</keyword>
<evidence type="ECO:0000256" key="2">
    <source>
        <dbReference type="ARBA" id="ARBA00023315"/>
    </source>
</evidence>
<dbReference type="RefSeq" id="WP_084136888.1">
    <property type="nucleotide sequence ID" value="NZ_BIMM01000130.1"/>
</dbReference>
<evidence type="ECO:0000313" key="4">
    <source>
        <dbReference type="EMBL" id="PLT45106.1"/>
    </source>
</evidence>
<dbReference type="PANTHER" id="PTHR43877">
    <property type="entry name" value="AMINOALKYLPHOSPHONATE N-ACETYLTRANSFERASE-RELATED-RELATED"/>
    <property type="match status" value="1"/>
</dbReference>
<keyword evidence="1 4" id="KW-0808">Transferase</keyword>
<dbReference type="GO" id="GO:0016747">
    <property type="term" value="F:acyltransferase activity, transferring groups other than amino-acyl groups"/>
    <property type="evidence" value="ECO:0007669"/>
    <property type="project" value="InterPro"/>
</dbReference>
<proteinExistence type="predicted"/>
<dbReference type="CDD" id="cd04301">
    <property type="entry name" value="NAT_SF"/>
    <property type="match status" value="1"/>
</dbReference>
<dbReference type="PROSITE" id="PS51186">
    <property type="entry name" value="GNAT"/>
    <property type="match status" value="1"/>
</dbReference>
<evidence type="ECO:0000256" key="1">
    <source>
        <dbReference type="ARBA" id="ARBA00022679"/>
    </source>
</evidence>
<organism evidence="4 5">
    <name type="scientific">Paenibacillus pasadenensis</name>
    <dbReference type="NCBI Taxonomy" id="217090"/>
    <lineage>
        <taxon>Bacteria</taxon>
        <taxon>Bacillati</taxon>
        <taxon>Bacillota</taxon>
        <taxon>Bacilli</taxon>
        <taxon>Bacillales</taxon>
        <taxon>Paenibacillaceae</taxon>
        <taxon>Paenibacillus</taxon>
    </lineage>
</organism>
<evidence type="ECO:0000259" key="3">
    <source>
        <dbReference type="PROSITE" id="PS51186"/>
    </source>
</evidence>
<dbReference type="InterPro" id="IPR050832">
    <property type="entry name" value="Bact_Acetyltransf"/>
</dbReference>
<protein>
    <submittedName>
        <fullName evidence="4">Acetyltransferase, GNAT family</fullName>
    </submittedName>
</protein>
<name>A0A2N5N430_9BACL</name>
<reference evidence="4 5" key="1">
    <citation type="submission" date="2017-05" db="EMBL/GenBank/DDBJ databases">
        <title>Functional genome analysis of Paenibacillus pasadenensis strain R16: insights on endophytic life style and antifungal activity.</title>
        <authorList>
            <person name="Passera A."/>
            <person name="Marcolungo L."/>
            <person name="Casati P."/>
            <person name="Brasca M."/>
            <person name="Quaglino F."/>
            <person name="Delledonne M."/>
        </authorList>
    </citation>
    <scope>NUCLEOTIDE SEQUENCE [LARGE SCALE GENOMIC DNA]</scope>
    <source>
        <strain evidence="4 5">R16</strain>
    </source>
</reference>